<evidence type="ECO:0000256" key="5">
    <source>
        <dbReference type="ARBA" id="ARBA00022989"/>
    </source>
</evidence>
<evidence type="ECO:0000256" key="10">
    <source>
        <dbReference type="RuleBase" id="RU362091"/>
    </source>
</evidence>
<sequence length="758" mass="79476">MAGAGAGAGGVCPPPELSFGREYYSVVNGVCSRASSFFGGKPPLGQAVGYAVVLGFGAFFAVFTSLLVWLEKRYVGSQHTSEWFNTAGRSVKTGLIACVIVSQWTWAATILQSSFVAWEYGVSGPLWYASGATIQVLLFGAIAIEVKRKAPNAHTVCEIVRARWGPRAHAAFLAFCLAANVAVTAMLLLGGSAVVTALTGVDLRAASFLIPLGVVAYTLAGGLKATFLASYFHSLVLHVVLVAFVLLVYAASPRLGSPSVVHDRLVVVASMARDCELPLSRPGQACGPVRGNFKGSYLTMLSSGGLVFGVINIVGGFCTIFADNSYWMSAIAARPSATHKGYLLGGLLWFALPFSLATALGLGALALDLPLTSEEGAKGLVPAATATALMGSSGSVLLLTMVFMTVTSAGSAELVAVSSLFTYDVYRTYINPAASGKQVLRVSRFAVLAFGCFMGVLAVVLNLAGVSLGWMYTAYGVMVGSAVIPLSFLLLWNKANATGAVLGPVIGCVFGVGVWLAVAKVVYGRVDLETTGRDGPTLAGNLASILAGGAVHVACSLVTPQEGFDWEATRSGITTVESVAVDGGEEELDEERLVKARRWIVRWSVAFAVVIVVVWPAMSLPAGRFGVGYFTMWAVVAIAWGTVASVVIIVMPLVESWGTITKNDRPALLHPLTGRGCLSLPVVQPPPSDALDCVLYELLTPSLLASLLSAIPRHASSRRRLARLRHLILIDEDGIPSDCATFTYAIKACAGPIVYKCG</sequence>
<dbReference type="EMBL" id="BQKI01000002">
    <property type="protein sequence ID" value="GJM87781.1"/>
    <property type="molecule type" value="Genomic_DNA"/>
</dbReference>
<dbReference type="Gene3D" id="1.20.1730.10">
    <property type="entry name" value="Sodium/glucose cotransporter"/>
    <property type="match status" value="1"/>
</dbReference>
<comment type="function">
    <text evidence="7">High-affinity urea-proton symporter involved in the active transport of urea across the plasma membrane into root cells. May play an important role in urea uptake by plant cells at low external urea concentrations.</text>
</comment>
<feature type="transmembrane region" description="Helical" evidence="11">
    <location>
        <begin position="297"/>
        <end position="322"/>
    </location>
</feature>
<dbReference type="GO" id="GO:0015204">
    <property type="term" value="F:urea transmembrane transporter activity"/>
    <property type="evidence" value="ECO:0007669"/>
    <property type="project" value="InterPro"/>
</dbReference>
<feature type="transmembrane region" description="Helical" evidence="11">
    <location>
        <begin position="171"/>
        <end position="199"/>
    </location>
</feature>
<evidence type="ECO:0000256" key="7">
    <source>
        <dbReference type="ARBA" id="ARBA00059650"/>
    </source>
</evidence>
<evidence type="ECO:0000313" key="12">
    <source>
        <dbReference type="EMBL" id="GJM87781.1"/>
    </source>
</evidence>
<gene>
    <name evidence="12" type="primary">ga03774</name>
    <name evidence="12" type="ORF">PR202_ga03774</name>
</gene>
<comment type="caution">
    <text evidence="12">The sequence shown here is derived from an EMBL/GenBank/DDBJ whole genome shotgun (WGS) entry which is preliminary data.</text>
</comment>
<feature type="transmembrane region" description="Helical" evidence="11">
    <location>
        <begin position="538"/>
        <end position="558"/>
    </location>
</feature>
<dbReference type="CDD" id="cd11476">
    <property type="entry name" value="SLC5sbd_DUR3"/>
    <property type="match status" value="1"/>
</dbReference>
<feature type="transmembrane region" description="Helical" evidence="11">
    <location>
        <begin position="599"/>
        <end position="618"/>
    </location>
</feature>
<dbReference type="Pfam" id="PF00474">
    <property type="entry name" value="SSF"/>
    <property type="match status" value="1"/>
</dbReference>
<dbReference type="PANTHER" id="PTHR46154">
    <property type="match status" value="1"/>
</dbReference>
<evidence type="ECO:0000256" key="4">
    <source>
        <dbReference type="ARBA" id="ARBA00022692"/>
    </source>
</evidence>
<comment type="similarity">
    <text evidence="2 10">Belongs to the sodium:solute symporter (SSF) (TC 2.A.21) family.</text>
</comment>
<dbReference type="PROSITE" id="PS50283">
    <property type="entry name" value="NA_SOLUT_SYMP_3"/>
    <property type="match status" value="1"/>
</dbReference>
<proteinExistence type="inferred from homology"/>
<feature type="transmembrane region" description="Helical" evidence="11">
    <location>
        <begin position="205"/>
        <end position="223"/>
    </location>
</feature>
<feature type="transmembrane region" description="Helical" evidence="11">
    <location>
        <begin position="379"/>
        <end position="404"/>
    </location>
</feature>
<dbReference type="GO" id="GO:0005886">
    <property type="term" value="C:plasma membrane"/>
    <property type="evidence" value="ECO:0007669"/>
    <property type="project" value="TreeGrafter"/>
</dbReference>
<dbReference type="PANTHER" id="PTHR46154:SF4">
    <property type="entry name" value="UREA ACTIVE TRANSPORTER"/>
    <property type="match status" value="1"/>
</dbReference>
<feature type="transmembrane region" description="Helical" evidence="11">
    <location>
        <begin position="342"/>
        <end position="367"/>
    </location>
</feature>
<keyword evidence="13" id="KW-1185">Reference proteome</keyword>
<feature type="transmembrane region" description="Helical" evidence="11">
    <location>
        <begin position="235"/>
        <end position="252"/>
    </location>
</feature>
<dbReference type="Proteomes" id="UP001054889">
    <property type="component" value="Unassembled WGS sequence"/>
</dbReference>
<feature type="transmembrane region" description="Helical" evidence="11">
    <location>
        <begin position="126"/>
        <end position="144"/>
    </location>
</feature>
<feature type="transmembrane region" description="Helical" evidence="11">
    <location>
        <begin position="630"/>
        <end position="654"/>
    </location>
</feature>
<evidence type="ECO:0000256" key="8">
    <source>
        <dbReference type="ARBA" id="ARBA00072203"/>
    </source>
</evidence>
<keyword evidence="4 11" id="KW-0812">Transmembrane</keyword>
<evidence type="ECO:0000256" key="11">
    <source>
        <dbReference type="SAM" id="Phobius"/>
    </source>
</evidence>
<dbReference type="InterPro" id="IPR038377">
    <property type="entry name" value="Na/Glc_symporter_sf"/>
</dbReference>
<evidence type="ECO:0000256" key="1">
    <source>
        <dbReference type="ARBA" id="ARBA00004141"/>
    </source>
</evidence>
<comment type="subcellular location">
    <subcellularLocation>
        <location evidence="1">Membrane</location>
        <topology evidence="1">Multi-pass membrane protein</topology>
    </subcellularLocation>
</comment>
<evidence type="ECO:0000256" key="6">
    <source>
        <dbReference type="ARBA" id="ARBA00023136"/>
    </source>
</evidence>
<evidence type="ECO:0000313" key="13">
    <source>
        <dbReference type="Proteomes" id="UP001054889"/>
    </source>
</evidence>
<reference evidence="12" key="2">
    <citation type="submission" date="2021-12" db="EMBL/GenBank/DDBJ databases">
        <title>Resequencing data analysis of finger millet.</title>
        <authorList>
            <person name="Hatakeyama M."/>
            <person name="Aluri S."/>
            <person name="Balachadran M.T."/>
            <person name="Sivarajan S.R."/>
            <person name="Poveda L."/>
            <person name="Shimizu-Inatsugi R."/>
            <person name="Schlapbach R."/>
            <person name="Sreeman S.M."/>
            <person name="Shimizu K.K."/>
        </authorList>
    </citation>
    <scope>NUCLEOTIDE SEQUENCE</scope>
</reference>
<dbReference type="FunFam" id="1.20.1730.10:FF:000006">
    <property type="entry name" value="Urea active transporter"/>
    <property type="match status" value="1"/>
</dbReference>
<evidence type="ECO:0000256" key="3">
    <source>
        <dbReference type="ARBA" id="ARBA00022448"/>
    </source>
</evidence>
<dbReference type="InterPro" id="IPR031155">
    <property type="entry name" value="DUR"/>
</dbReference>
<feature type="transmembrane region" description="Helical" evidence="11">
    <location>
        <begin position="445"/>
        <end position="464"/>
    </location>
</feature>
<name>A0AAV5BMV4_ELECO</name>
<feature type="transmembrane region" description="Helical" evidence="11">
    <location>
        <begin position="470"/>
        <end position="492"/>
    </location>
</feature>
<keyword evidence="6 11" id="KW-0472">Membrane</keyword>
<feature type="transmembrane region" description="Helical" evidence="11">
    <location>
        <begin position="499"/>
        <end position="518"/>
    </location>
</feature>
<accession>A0AAV5BMV4</accession>
<keyword evidence="5 11" id="KW-1133">Transmembrane helix</keyword>
<evidence type="ECO:0000256" key="9">
    <source>
        <dbReference type="ARBA" id="ARBA00079542"/>
    </source>
</evidence>
<organism evidence="12 13">
    <name type="scientific">Eleusine coracana subsp. coracana</name>
    <dbReference type="NCBI Taxonomy" id="191504"/>
    <lineage>
        <taxon>Eukaryota</taxon>
        <taxon>Viridiplantae</taxon>
        <taxon>Streptophyta</taxon>
        <taxon>Embryophyta</taxon>
        <taxon>Tracheophyta</taxon>
        <taxon>Spermatophyta</taxon>
        <taxon>Magnoliopsida</taxon>
        <taxon>Liliopsida</taxon>
        <taxon>Poales</taxon>
        <taxon>Poaceae</taxon>
        <taxon>PACMAD clade</taxon>
        <taxon>Chloridoideae</taxon>
        <taxon>Cynodonteae</taxon>
        <taxon>Eleusininae</taxon>
        <taxon>Eleusine</taxon>
    </lineage>
</organism>
<evidence type="ECO:0000256" key="2">
    <source>
        <dbReference type="ARBA" id="ARBA00006434"/>
    </source>
</evidence>
<feature type="transmembrane region" description="Helical" evidence="11">
    <location>
        <begin position="47"/>
        <end position="70"/>
    </location>
</feature>
<keyword evidence="3" id="KW-0813">Transport</keyword>
<protein>
    <recommendedName>
        <fullName evidence="8">Urea-proton symporter DUR3</fullName>
    </recommendedName>
    <alternativeName>
        <fullName evidence="9">High-affinity urea active transporter DUR3</fullName>
    </alternativeName>
</protein>
<dbReference type="InterPro" id="IPR001734">
    <property type="entry name" value="Na/solute_symporter"/>
</dbReference>
<dbReference type="AlphaFoldDB" id="A0AAV5BMV4"/>
<feature type="transmembrane region" description="Helical" evidence="11">
    <location>
        <begin position="91"/>
        <end position="111"/>
    </location>
</feature>
<reference evidence="12" key="1">
    <citation type="journal article" date="2018" name="DNA Res.">
        <title>Multiple hybrid de novo genome assembly of finger millet, an orphan allotetraploid crop.</title>
        <authorList>
            <person name="Hatakeyama M."/>
            <person name="Aluri S."/>
            <person name="Balachadran M.T."/>
            <person name="Sivarajan S.R."/>
            <person name="Patrignani A."/>
            <person name="Gruter S."/>
            <person name="Poveda L."/>
            <person name="Shimizu-Inatsugi R."/>
            <person name="Baeten J."/>
            <person name="Francoijs K.J."/>
            <person name="Nataraja K.N."/>
            <person name="Reddy Y.A.N."/>
            <person name="Phadnis S."/>
            <person name="Ravikumar R.L."/>
            <person name="Schlapbach R."/>
            <person name="Sreeman S.M."/>
            <person name="Shimizu K.K."/>
        </authorList>
    </citation>
    <scope>NUCLEOTIDE SEQUENCE</scope>
</reference>